<name>A0A7Z7IPU2_9MYCO</name>
<accession>A0A7Z7IPU2</accession>
<proteinExistence type="predicted"/>
<dbReference type="Proteomes" id="UP000554965">
    <property type="component" value="Unassembled WGS sequence"/>
</dbReference>
<gene>
    <name evidence="1" type="ORF">MSIMFB_03761</name>
</gene>
<dbReference type="EMBL" id="OCTY01000002">
    <property type="protein sequence ID" value="SOJ56286.1"/>
    <property type="molecule type" value="Genomic_DNA"/>
</dbReference>
<keyword evidence="2" id="KW-1185">Reference proteome</keyword>
<dbReference type="AlphaFoldDB" id="A0A7Z7IPU2"/>
<evidence type="ECO:0000313" key="2">
    <source>
        <dbReference type="Proteomes" id="UP000554965"/>
    </source>
</evidence>
<organism evidence="1 2">
    <name type="scientific">Mycobacterium simulans</name>
    <dbReference type="NCBI Taxonomy" id="627089"/>
    <lineage>
        <taxon>Bacteria</taxon>
        <taxon>Bacillati</taxon>
        <taxon>Actinomycetota</taxon>
        <taxon>Actinomycetes</taxon>
        <taxon>Mycobacteriales</taxon>
        <taxon>Mycobacteriaceae</taxon>
        <taxon>Mycobacterium</taxon>
    </lineage>
</organism>
<comment type="caution">
    <text evidence="1">The sequence shown here is derived from an EMBL/GenBank/DDBJ whole genome shotgun (WGS) entry which is preliminary data.</text>
</comment>
<reference evidence="1 2" key="1">
    <citation type="submission" date="2017-10" db="EMBL/GenBank/DDBJ databases">
        <authorList>
            <consortium name="Urmite Genomes"/>
        </authorList>
    </citation>
    <scope>NUCLEOTIDE SEQUENCE [LARGE SCALE GENOMIC DNA]</scope>
    <source>
        <strain evidence="1 2">FB-527</strain>
    </source>
</reference>
<evidence type="ECO:0000313" key="1">
    <source>
        <dbReference type="EMBL" id="SOJ56286.1"/>
    </source>
</evidence>
<protein>
    <submittedName>
        <fullName evidence="1">Uncharacterized protein</fullName>
    </submittedName>
</protein>
<sequence>MTLRRCFQWDRIDEGTGCAYTGRPVTAHPRRRQLITTVISPAADQVSHAAAVGLGTHAEVLIHGHA</sequence>